<feature type="transmembrane region" description="Helical" evidence="1">
    <location>
        <begin position="38"/>
        <end position="56"/>
    </location>
</feature>
<keyword evidence="1" id="KW-1133">Transmembrane helix</keyword>
<gene>
    <name evidence="2" type="ORF">PrebiDRAFT_0925</name>
</gene>
<dbReference type="EMBL" id="JH660660">
    <property type="protein sequence ID" value="EIM32661.1"/>
    <property type="molecule type" value="Genomic_DNA"/>
</dbReference>
<name>I4Z8W9_9BACT</name>
<proteinExistence type="predicted"/>
<accession>I4Z8W9</accession>
<organism evidence="2 3">
    <name type="scientific">Prevotella bivia DSM 20514</name>
    <dbReference type="NCBI Taxonomy" id="868129"/>
    <lineage>
        <taxon>Bacteria</taxon>
        <taxon>Pseudomonadati</taxon>
        <taxon>Bacteroidota</taxon>
        <taxon>Bacteroidia</taxon>
        <taxon>Bacteroidales</taxon>
        <taxon>Prevotellaceae</taxon>
        <taxon>Prevotella</taxon>
    </lineage>
</organism>
<evidence type="ECO:0000313" key="2">
    <source>
        <dbReference type="EMBL" id="EIM32661.1"/>
    </source>
</evidence>
<keyword evidence="1" id="KW-0472">Membrane</keyword>
<reference evidence="2 3" key="1">
    <citation type="submission" date="2012-02" db="EMBL/GenBank/DDBJ databases">
        <title>Improved High-Quality Draft genome of Prevotella bivia DSM 20514.</title>
        <authorList>
            <consortium name="US DOE Joint Genome Institute (JGI-PGF)"/>
            <person name="Lucas S."/>
            <person name="Copeland A."/>
            <person name="Lapidus A."/>
            <person name="Bruce D."/>
            <person name="Goodwin L."/>
            <person name="Pitluck S."/>
            <person name="Peters L."/>
            <person name="Mikhailova N."/>
            <person name="Munk A.C.C."/>
            <person name="Kyrpides N."/>
            <person name="Mavromatis K."/>
            <person name="Detter J.C."/>
            <person name="Han C."/>
            <person name="Land M."/>
            <person name="Hauser L."/>
            <person name="Markowitz V."/>
            <person name="Cheng J.-F."/>
            <person name="Hugenholtz P."/>
            <person name="Woyke T."/>
            <person name="Wu D."/>
            <person name="Gronow S."/>
            <person name="Wellnitz S."/>
            <person name="Brambilla E."/>
            <person name="Klenk H.-P."/>
            <person name="Eisen J.A."/>
        </authorList>
    </citation>
    <scope>NUCLEOTIDE SEQUENCE [LARGE SCALE GENOMIC DNA]</scope>
    <source>
        <strain evidence="2 3">DSM 20514</strain>
    </source>
</reference>
<feature type="transmembrane region" description="Helical" evidence="1">
    <location>
        <begin position="72"/>
        <end position="97"/>
    </location>
</feature>
<dbReference type="HOGENOM" id="CLU_2331360_0_0_10"/>
<dbReference type="AlphaFoldDB" id="I4Z8W9"/>
<evidence type="ECO:0000313" key="3">
    <source>
        <dbReference type="Proteomes" id="UP000002786"/>
    </source>
</evidence>
<dbReference type="Proteomes" id="UP000002786">
    <property type="component" value="Unassembled WGS sequence"/>
</dbReference>
<feature type="transmembrane region" description="Helical" evidence="1">
    <location>
        <begin position="7"/>
        <end position="26"/>
    </location>
</feature>
<sequence>MRRTFSIIEDVLCVLYIVGMIVHYFFLKDNPLIETLTLVFLILFVVSVFVHFFAILKEEHFSIRRVLKKNKFALLIASIPLSFILLLIITVLIISLFS</sequence>
<keyword evidence="1" id="KW-0812">Transmembrane</keyword>
<keyword evidence="3" id="KW-1185">Reference proteome</keyword>
<protein>
    <submittedName>
        <fullName evidence="2">Uncharacterized protein</fullName>
    </submittedName>
</protein>
<evidence type="ECO:0000256" key="1">
    <source>
        <dbReference type="SAM" id="Phobius"/>
    </source>
</evidence>